<accession>A0AAU9XQB9</accession>
<dbReference type="EMBL" id="CALNXJ010000059">
    <property type="protein sequence ID" value="CAH3155817.1"/>
    <property type="molecule type" value="Genomic_DNA"/>
</dbReference>
<organism evidence="1 2">
    <name type="scientific">Pocillopora meandrina</name>
    <dbReference type="NCBI Taxonomy" id="46732"/>
    <lineage>
        <taxon>Eukaryota</taxon>
        <taxon>Metazoa</taxon>
        <taxon>Cnidaria</taxon>
        <taxon>Anthozoa</taxon>
        <taxon>Hexacorallia</taxon>
        <taxon>Scleractinia</taxon>
        <taxon>Astrocoeniina</taxon>
        <taxon>Pocilloporidae</taxon>
        <taxon>Pocillopora</taxon>
    </lineage>
</organism>
<name>A0AAU9XQB9_9CNID</name>
<protein>
    <submittedName>
        <fullName evidence="1">Uncharacterized protein</fullName>
    </submittedName>
</protein>
<keyword evidence="2" id="KW-1185">Reference proteome</keyword>
<gene>
    <name evidence="1" type="ORF">PMEA_00028316</name>
</gene>
<comment type="caution">
    <text evidence="1">The sequence shown here is derived from an EMBL/GenBank/DDBJ whole genome shotgun (WGS) entry which is preliminary data.</text>
</comment>
<dbReference type="Proteomes" id="UP001159428">
    <property type="component" value="Unassembled WGS sequence"/>
</dbReference>
<reference evidence="1 2" key="1">
    <citation type="submission" date="2022-05" db="EMBL/GenBank/DDBJ databases">
        <authorList>
            <consortium name="Genoscope - CEA"/>
            <person name="William W."/>
        </authorList>
    </citation>
    <scope>NUCLEOTIDE SEQUENCE [LARGE SCALE GENOMIC DNA]</scope>
</reference>
<sequence>MLGDSGPQFLQSLRVPDWTPLYFKLQSRIPDQAWQTLRSISKLGRTDLSHNDYIFIKIGKIATIFLGILQCHIFLFCRETVEALIKDLNRQKDAIKKTGIVVDGRCFKVKFTVTLDYKALITLLKRKGCGADKYVDNLCNRRLDTERCVFCKVIRVGYT</sequence>
<dbReference type="AlphaFoldDB" id="A0AAU9XQB9"/>
<evidence type="ECO:0000313" key="1">
    <source>
        <dbReference type="EMBL" id="CAH3155817.1"/>
    </source>
</evidence>
<evidence type="ECO:0000313" key="2">
    <source>
        <dbReference type="Proteomes" id="UP001159428"/>
    </source>
</evidence>
<proteinExistence type="predicted"/>